<sequence>MRPARPRLAVRAAILRDDRLLLVNAYPGRHSDLWCLPGGGVEPGQSLPQNLIREVAQETGLAITVAEPFLINEFHDPAGGFHQVELLFRARLVAAPAIILADPAGVVNRFRWVSRDELRCMRHKPDSLAEAVWGVGAAHYDALEPIIP</sequence>
<name>A0ABT9J8E7_9RHOB</name>
<dbReference type="InterPro" id="IPR000086">
    <property type="entry name" value="NUDIX_hydrolase_dom"/>
</dbReference>
<dbReference type="PRINTS" id="PR00502">
    <property type="entry name" value="NUDIXFAMILY"/>
</dbReference>
<dbReference type="PANTHER" id="PTHR43046">
    <property type="entry name" value="GDP-MANNOSE MANNOSYL HYDROLASE"/>
    <property type="match status" value="1"/>
</dbReference>
<evidence type="ECO:0000259" key="3">
    <source>
        <dbReference type="PROSITE" id="PS51462"/>
    </source>
</evidence>
<accession>A0ABT9J8E7</accession>
<comment type="cofactor">
    <cofactor evidence="1">
        <name>Mg(2+)</name>
        <dbReference type="ChEBI" id="CHEBI:18420"/>
    </cofactor>
</comment>
<evidence type="ECO:0000313" key="4">
    <source>
        <dbReference type="EMBL" id="MDP5306096.1"/>
    </source>
</evidence>
<evidence type="ECO:0000256" key="2">
    <source>
        <dbReference type="ARBA" id="ARBA00022801"/>
    </source>
</evidence>
<protein>
    <submittedName>
        <fullName evidence="4">NUDIX hydrolase</fullName>
        <ecNumber evidence="4">3.6.-.-</ecNumber>
    </submittedName>
</protein>
<feature type="domain" description="Nudix hydrolase" evidence="3">
    <location>
        <begin position="5"/>
        <end position="136"/>
    </location>
</feature>
<proteinExistence type="predicted"/>
<keyword evidence="2 4" id="KW-0378">Hydrolase</keyword>
<organism evidence="4 5">
    <name type="scientific">Paracoccus spongiarum</name>
    <dbReference type="NCBI Taxonomy" id="3064387"/>
    <lineage>
        <taxon>Bacteria</taxon>
        <taxon>Pseudomonadati</taxon>
        <taxon>Pseudomonadota</taxon>
        <taxon>Alphaproteobacteria</taxon>
        <taxon>Rhodobacterales</taxon>
        <taxon>Paracoccaceae</taxon>
        <taxon>Paracoccus</taxon>
    </lineage>
</organism>
<dbReference type="PROSITE" id="PS51462">
    <property type="entry name" value="NUDIX"/>
    <property type="match status" value="1"/>
</dbReference>
<keyword evidence="5" id="KW-1185">Reference proteome</keyword>
<dbReference type="Gene3D" id="3.90.79.10">
    <property type="entry name" value="Nucleoside Triphosphate Pyrophosphohydrolase"/>
    <property type="match status" value="1"/>
</dbReference>
<dbReference type="Proteomes" id="UP001224997">
    <property type="component" value="Unassembled WGS sequence"/>
</dbReference>
<evidence type="ECO:0000313" key="5">
    <source>
        <dbReference type="Proteomes" id="UP001224997"/>
    </source>
</evidence>
<dbReference type="InterPro" id="IPR020476">
    <property type="entry name" value="Nudix_hydrolase"/>
</dbReference>
<dbReference type="InterPro" id="IPR015797">
    <property type="entry name" value="NUDIX_hydrolase-like_dom_sf"/>
</dbReference>
<dbReference type="GO" id="GO:0016787">
    <property type="term" value="F:hydrolase activity"/>
    <property type="evidence" value="ECO:0007669"/>
    <property type="project" value="UniProtKB-KW"/>
</dbReference>
<comment type="caution">
    <text evidence="4">The sequence shown here is derived from an EMBL/GenBank/DDBJ whole genome shotgun (WGS) entry which is preliminary data.</text>
</comment>
<dbReference type="EMBL" id="JAVAMQ010000002">
    <property type="protein sequence ID" value="MDP5306096.1"/>
    <property type="molecule type" value="Genomic_DNA"/>
</dbReference>
<dbReference type="PANTHER" id="PTHR43046:SF14">
    <property type="entry name" value="MUTT_NUDIX FAMILY PROTEIN"/>
    <property type="match status" value="1"/>
</dbReference>
<dbReference type="Pfam" id="PF00293">
    <property type="entry name" value="NUDIX"/>
    <property type="match status" value="1"/>
</dbReference>
<dbReference type="RefSeq" id="WP_305961965.1">
    <property type="nucleotide sequence ID" value="NZ_JAVAMQ010000002.1"/>
</dbReference>
<evidence type="ECO:0000256" key="1">
    <source>
        <dbReference type="ARBA" id="ARBA00001946"/>
    </source>
</evidence>
<reference evidence="4 5" key="1">
    <citation type="submission" date="2023-08" db="EMBL/GenBank/DDBJ databases">
        <authorList>
            <person name="Park J.-S."/>
        </authorList>
    </citation>
    <scope>NUCLEOTIDE SEQUENCE [LARGE SCALE GENOMIC DNA]</scope>
    <source>
        <strain evidence="4 5">2205BS29-5</strain>
    </source>
</reference>
<gene>
    <name evidence="4" type="ORF">Q5Y72_03170</name>
</gene>
<dbReference type="EC" id="3.6.-.-" evidence="4"/>
<dbReference type="SUPFAM" id="SSF55811">
    <property type="entry name" value="Nudix"/>
    <property type="match status" value="1"/>
</dbReference>